<dbReference type="NCBIfam" id="NF003767">
    <property type="entry name" value="PRK05363.1"/>
    <property type="match status" value="1"/>
</dbReference>
<dbReference type="GO" id="GO:0016491">
    <property type="term" value="F:oxidoreductase activity"/>
    <property type="evidence" value="ECO:0007669"/>
    <property type="project" value="UniProtKB-KW"/>
</dbReference>
<evidence type="ECO:0000256" key="2">
    <source>
        <dbReference type="ARBA" id="ARBA00022723"/>
    </source>
</evidence>
<feature type="binding site" evidence="5">
    <location>
        <position position="197"/>
    </location>
    <ligand>
        <name>Mo-molybdopterin</name>
        <dbReference type="ChEBI" id="CHEBI:71302"/>
    </ligand>
</feature>
<keyword evidence="3 5" id="KW-0732">Signal</keyword>
<comment type="catalytic activity">
    <reaction evidence="5">
        <text>L-methionyl-[protein] + a quinone + H2O = L-methionyl-(S)-S-oxide-[protein] + a quinol</text>
        <dbReference type="Rhea" id="RHEA:51292"/>
        <dbReference type="Rhea" id="RHEA-COMP:12313"/>
        <dbReference type="Rhea" id="RHEA-COMP:12315"/>
        <dbReference type="ChEBI" id="CHEBI:15377"/>
        <dbReference type="ChEBI" id="CHEBI:16044"/>
        <dbReference type="ChEBI" id="CHEBI:24646"/>
        <dbReference type="ChEBI" id="CHEBI:44120"/>
        <dbReference type="ChEBI" id="CHEBI:132124"/>
    </reaction>
</comment>
<feature type="binding site" evidence="5">
    <location>
        <position position="162"/>
    </location>
    <ligand>
        <name>Mo-molybdopterin</name>
        <dbReference type="ChEBI" id="CHEBI:71302"/>
    </ligand>
    <ligandPart>
        <name>Mo</name>
        <dbReference type="ChEBI" id="CHEBI:28685"/>
    </ligandPart>
</feature>
<dbReference type="InterPro" id="IPR036374">
    <property type="entry name" value="OxRdtase_Mopterin-bd_sf"/>
</dbReference>
<feature type="domain" description="Oxidoreductase molybdopterin-binding" evidence="6">
    <location>
        <begin position="123"/>
        <end position="283"/>
    </location>
</feature>
<organism evidence="7 8">
    <name type="scientific">Psychromonas arctica</name>
    <dbReference type="NCBI Taxonomy" id="168275"/>
    <lineage>
        <taxon>Bacteria</taxon>
        <taxon>Pseudomonadati</taxon>
        <taxon>Pseudomonadota</taxon>
        <taxon>Gammaproteobacteria</taxon>
        <taxon>Alteromonadales</taxon>
        <taxon>Psychromonadaceae</taxon>
        <taxon>Psychromonas</taxon>
    </lineage>
</organism>
<feature type="binding site" evidence="5">
    <location>
        <position position="249"/>
    </location>
    <ligand>
        <name>Mo-molybdopterin</name>
        <dbReference type="ChEBI" id="CHEBI:71302"/>
    </ligand>
</feature>
<dbReference type="PANTHER" id="PTHR43032:SF3">
    <property type="entry name" value="PROTEIN-METHIONINE-SULFOXIDE REDUCTASE CATALYTIC SUBUNIT MSRP"/>
    <property type="match status" value="1"/>
</dbReference>
<dbReference type="InterPro" id="IPR022867">
    <property type="entry name" value="MsrP"/>
</dbReference>
<reference evidence="7 8" key="1">
    <citation type="submission" date="2024-02" db="EMBL/GenBank/DDBJ databases">
        <title>Bacteria isolated from the canopy kelp, Nereocystis luetkeana.</title>
        <authorList>
            <person name="Pfister C.A."/>
            <person name="Younker I.T."/>
            <person name="Light S.H."/>
        </authorList>
    </citation>
    <scope>NUCLEOTIDE SEQUENCE [LARGE SCALE GENOMIC DNA]</scope>
    <source>
        <strain evidence="7 8">TI.2.07</strain>
    </source>
</reference>
<feature type="binding site" evidence="5">
    <location>
        <begin position="265"/>
        <end position="267"/>
    </location>
    <ligand>
        <name>Mo-molybdopterin</name>
        <dbReference type="ChEBI" id="CHEBI:71302"/>
    </ligand>
</feature>
<gene>
    <name evidence="5 7" type="primary">msrP</name>
    <name evidence="7" type="ORF">V6255_06795</name>
</gene>
<dbReference type="InterPro" id="IPR000572">
    <property type="entry name" value="OxRdtase_Mopterin-bd_dom"/>
</dbReference>
<feature type="binding site" evidence="5">
    <location>
        <begin position="107"/>
        <end position="108"/>
    </location>
    <ligand>
        <name>Mo-molybdopterin</name>
        <dbReference type="ChEBI" id="CHEBI:71302"/>
    </ligand>
</feature>
<dbReference type="HAMAP" id="MF_01206">
    <property type="entry name" value="MsrP"/>
    <property type="match status" value="1"/>
</dbReference>
<dbReference type="EC" id="1.8.5.-" evidence="5"/>
<dbReference type="Pfam" id="PF00174">
    <property type="entry name" value="Oxidored_molyb"/>
    <property type="match status" value="1"/>
</dbReference>
<accession>A0ABU9HAD5</accession>
<dbReference type="Gene3D" id="3.90.420.10">
    <property type="entry name" value="Oxidoreductase, molybdopterin-binding domain"/>
    <property type="match status" value="1"/>
</dbReference>
<comment type="function">
    <text evidence="5">Part of the MsrPQ system that repairs oxidized periplasmic proteins containing methionine sulfoxide residues (Met-O), using respiratory chain electrons. Thus protects these proteins from oxidative-stress damage caused by reactive species of oxygen and chlorine generated by the host defense mechanisms. MsrPQ is essential for the maintenance of envelope integrity under bleach stress, rescuing a wide series of structurally unrelated periplasmic proteins from methionine oxidation. The catalytic subunit MsrP is non-stereospecific, being able to reduce both (R-) and (S-) diastereoisomers of methionine sulfoxide.</text>
</comment>
<evidence type="ECO:0000256" key="4">
    <source>
        <dbReference type="ARBA" id="ARBA00023002"/>
    </source>
</evidence>
<feature type="binding site" evidence="5">
    <location>
        <position position="104"/>
    </location>
    <ligand>
        <name>Mo-molybdopterin</name>
        <dbReference type="ChEBI" id="CHEBI:71302"/>
    </ligand>
</feature>
<dbReference type="RefSeq" id="WP_341627475.1">
    <property type="nucleotide sequence ID" value="NZ_JBAKBA010000012.1"/>
</dbReference>
<dbReference type="Proteomes" id="UP001366060">
    <property type="component" value="Unassembled WGS sequence"/>
</dbReference>
<comment type="catalytic activity">
    <reaction evidence="5">
        <text>L-methionyl-[protein] + a quinone + H2O = L-methionyl-(R)-S-oxide-[protein] + a quinol</text>
        <dbReference type="Rhea" id="RHEA:51296"/>
        <dbReference type="Rhea" id="RHEA-COMP:12313"/>
        <dbReference type="Rhea" id="RHEA-COMP:12314"/>
        <dbReference type="ChEBI" id="CHEBI:15377"/>
        <dbReference type="ChEBI" id="CHEBI:16044"/>
        <dbReference type="ChEBI" id="CHEBI:24646"/>
        <dbReference type="ChEBI" id="CHEBI:45764"/>
        <dbReference type="ChEBI" id="CHEBI:132124"/>
    </reaction>
</comment>
<comment type="similarity">
    <text evidence="5">Belongs to the MsrP family.</text>
</comment>
<name>A0ABU9HAD5_9GAMM</name>
<keyword evidence="8" id="KW-1185">Reference proteome</keyword>
<feature type="binding site" evidence="5">
    <location>
        <position position="254"/>
    </location>
    <ligand>
        <name>Mo-molybdopterin</name>
        <dbReference type="ChEBI" id="CHEBI:71302"/>
    </ligand>
</feature>
<comment type="cofactor">
    <cofactor evidence="5">
        <name>Mo-molybdopterin</name>
        <dbReference type="ChEBI" id="CHEBI:71302"/>
    </cofactor>
    <text evidence="5">Binds 1 Mo-molybdopterin (Mo-MPT) cofactor per subunit.</text>
</comment>
<evidence type="ECO:0000313" key="7">
    <source>
        <dbReference type="EMBL" id="MEL0658848.1"/>
    </source>
</evidence>
<comment type="subunit">
    <text evidence="5">Heterodimer of a catalytic subunit (MsrP) and a heme-binding subunit (MsrQ).</text>
</comment>
<evidence type="ECO:0000256" key="1">
    <source>
        <dbReference type="ARBA" id="ARBA00022505"/>
    </source>
</evidence>
<evidence type="ECO:0000256" key="5">
    <source>
        <dbReference type="HAMAP-Rule" id="MF_01206"/>
    </source>
</evidence>
<protein>
    <recommendedName>
        <fullName evidence="5">Protein-methionine-sulfoxide reductase catalytic subunit MsrP</fullName>
        <ecNumber evidence="5">1.8.5.-</ecNumber>
    </recommendedName>
</protein>
<keyword evidence="4 5" id="KW-0560">Oxidoreductase</keyword>
<proteinExistence type="inferred from homology"/>
<dbReference type="SUPFAM" id="SSF56524">
    <property type="entry name" value="Oxidoreductase molybdopterin-binding domain"/>
    <property type="match status" value="1"/>
</dbReference>
<keyword evidence="1 5" id="KW-0500">Molybdenum</keyword>
<evidence type="ECO:0000256" key="3">
    <source>
        <dbReference type="ARBA" id="ARBA00022729"/>
    </source>
</evidence>
<keyword evidence="2 5" id="KW-0479">Metal-binding</keyword>
<evidence type="ECO:0000313" key="8">
    <source>
        <dbReference type="Proteomes" id="UP001366060"/>
    </source>
</evidence>
<sequence>MLIKNKKKSQLKESDLTSESFYKKRRNLIKGIGFAALSLPLAKAASCKVFDLFGNDKKVDVFGNNVELEEASGAFKRSPLQFTKNTNFQSLTPLTPESKVIAYNNFYEFGVGKGDPAEFSQQFKVDPWSLTIDGLVDKPITLNYEDLLKTFDIEERLYRMRCVEAWSMNIPWLGFTLASLLKKAGIKSNAKFVRFETVYDPEQMRGQQSRFIGGSIDFPYVEALTIAEAMNPLVLLSVGLYGKTLAPQNGAPIRLVVPWKYGFKSIKSIVKITLTDKAPVNTWQALGPDEYGFFANVNPRVDHPRWSQASERFIGNGNVFQQKRRPTAMFNGYGEEVAHLYKNIDLTRYF</sequence>
<dbReference type="PANTHER" id="PTHR43032">
    <property type="entry name" value="PROTEIN-METHIONINE-SULFOXIDE REDUCTASE"/>
    <property type="match status" value="1"/>
</dbReference>
<dbReference type="EMBL" id="JBAKBA010000012">
    <property type="protein sequence ID" value="MEL0658848.1"/>
    <property type="molecule type" value="Genomic_DNA"/>
</dbReference>
<evidence type="ECO:0000259" key="6">
    <source>
        <dbReference type="Pfam" id="PF00174"/>
    </source>
</evidence>
<comment type="caution">
    <text evidence="7">The sequence shown here is derived from an EMBL/GenBank/DDBJ whole genome shotgun (WGS) entry which is preliminary data.</text>
</comment>